<evidence type="ECO:0000313" key="1">
    <source>
        <dbReference type="EMBL" id="QHR89850.1"/>
    </source>
</evidence>
<gene>
    <name evidence="1" type="primary">orf03895</name>
    <name evidence="1" type="ORF">Q903MT_gene3872</name>
</gene>
<reference evidence="1" key="1">
    <citation type="submission" date="2019-03" db="EMBL/GenBank/DDBJ databases">
        <title>Largest Complete Mitochondrial Genome of a Gymnosperm, Sitka Spruce (Picea sitchensis), Indicates Complex Physical Structure.</title>
        <authorList>
            <person name="Jackman S.D."/>
            <person name="Coombe L."/>
            <person name="Warren R."/>
            <person name="Kirk H."/>
            <person name="Trinh E."/>
            <person name="McLeod T."/>
            <person name="Pleasance S."/>
            <person name="Pandoh P."/>
            <person name="Zhao Y."/>
            <person name="Coope R."/>
            <person name="Bousquet J."/>
            <person name="Bohlmann J.C."/>
            <person name="Jones S.J.M."/>
            <person name="Birol I."/>
        </authorList>
    </citation>
    <scope>NUCLEOTIDE SEQUENCE</scope>
    <source>
        <strain evidence="1">Q903</strain>
    </source>
</reference>
<name>A0A6B9XPI1_PICSI</name>
<sequence length="47" mass="5404">MMEFPQQTLLSPLVLLAMKQDIRLGNEGKTLDHELDLDLDLLLVLNR</sequence>
<dbReference type="EMBL" id="MK697699">
    <property type="protein sequence ID" value="QHR89850.1"/>
    <property type="molecule type" value="Genomic_DNA"/>
</dbReference>
<geneLocation type="mitochondrion" evidence="1"/>
<proteinExistence type="predicted"/>
<protein>
    <submittedName>
        <fullName evidence="1">Uncharacterized protein</fullName>
    </submittedName>
</protein>
<organism evidence="1">
    <name type="scientific">Picea sitchensis</name>
    <name type="common">Sitka spruce</name>
    <name type="synonym">Pinus sitchensis</name>
    <dbReference type="NCBI Taxonomy" id="3332"/>
    <lineage>
        <taxon>Eukaryota</taxon>
        <taxon>Viridiplantae</taxon>
        <taxon>Streptophyta</taxon>
        <taxon>Embryophyta</taxon>
        <taxon>Tracheophyta</taxon>
        <taxon>Spermatophyta</taxon>
        <taxon>Pinopsida</taxon>
        <taxon>Pinidae</taxon>
        <taxon>Conifers I</taxon>
        <taxon>Pinales</taxon>
        <taxon>Pinaceae</taxon>
        <taxon>Picea</taxon>
    </lineage>
</organism>
<keyword evidence="1" id="KW-0496">Mitochondrion</keyword>
<accession>A0A6B9XPI1</accession>
<dbReference type="AlphaFoldDB" id="A0A6B9XPI1"/>